<proteinExistence type="predicted"/>
<keyword evidence="2" id="KW-1185">Reference proteome</keyword>
<gene>
    <name evidence="1" type="ORF">ARMOST_22101</name>
</gene>
<organism evidence="1 2">
    <name type="scientific">Armillaria ostoyae</name>
    <name type="common">Armillaria root rot fungus</name>
    <dbReference type="NCBI Taxonomy" id="47428"/>
    <lineage>
        <taxon>Eukaryota</taxon>
        <taxon>Fungi</taxon>
        <taxon>Dikarya</taxon>
        <taxon>Basidiomycota</taxon>
        <taxon>Agaricomycotina</taxon>
        <taxon>Agaricomycetes</taxon>
        <taxon>Agaricomycetidae</taxon>
        <taxon>Agaricales</taxon>
        <taxon>Marasmiineae</taxon>
        <taxon>Physalacriaceae</taxon>
        <taxon>Armillaria</taxon>
    </lineage>
</organism>
<accession>A0A284SBW6</accession>
<evidence type="ECO:0000313" key="1">
    <source>
        <dbReference type="EMBL" id="SJL18510.1"/>
    </source>
</evidence>
<protein>
    <submittedName>
        <fullName evidence="1">Uncharacterized protein</fullName>
    </submittedName>
</protein>
<dbReference type="Proteomes" id="UP000219338">
    <property type="component" value="Unassembled WGS sequence"/>
</dbReference>
<name>A0A284SBW6_ARMOS</name>
<sequence length="194" mass="21270">MHEGDDRADDGEVPSLADCRFRDGLFLCDPRGRTWGRRSACPELILQREIQLSVTVTSGIQRFGKPASLLQPNKDNVSDFRVTSQFILPVLPGRPLFHERHIFIPFCMKSASSFRKLTSQSWLAFPQLSRSWDPVVPSYAFSTPASTPTSWLFPVVSFAKEGQFITVIAHGAGVEINTASGIAAPVPLASGSPP</sequence>
<dbReference type="EMBL" id="FUEG01000061">
    <property type="protein sequence ID" value="SJL18510.1"/>
    <property type="molecule type" value="Genomic_DNA"/>
</dbReference>
<dbReference type="AlphaFoldDB" id="A0A284SBW6"/>
<reference evidence="2" key="1">
    <citation type="journal article" date="2017" name="Nat. Ecol. Evol.">
        <title>Genome expansion and lineage-specific genetic innovations in the forest pathogenic fungi Armillaria.</title>
        <authorList>
            <person name="Sipos G."/>
            <person name="Prasanna A.N."/>
            <person name="Walter M.C."/>
            <person name="O'Connor E."/>
            <person name="Balint B."/>
            <person name="Krizsan K."/>
            <person name="Kiss B."/>
            <person name="Hess J."/>
            <person name="Varga T."/>
            <person name="Slot J."/>
            <person name="Riley R."/>
            <person name="Boka B."/>
            <person name="Rigling D."/>
            <person name="Barry K."/>
            <person name="Lee J."/>
            <person name="Mihaltcheva S."/>
            <person name="LaButti K."/>
            <person name="Lipzen A."/>
            <person name="Waldron R."/>
            <person name="Moloney N.M."/>
            <person name="Sperisen C."/>
            <person name="Kredics L."/>
            <person name="Vagvoelgyi C."/>
            <person name="Patrignani A."/>
            <person name="Fitzpatrick D."/>
            <person name="Nagy I."/>
            <person name="Doyle S."/>
            <person name="Anderson J.B."/>
            <person name="Grigoriev I.V."/>
            <person name="Gueldener U."/>
            <person name="Muensterkoetter M."/>
            <person name="Nagy L.G."/>
        </authorList>
    </citation>
    <scope>NUCLEOTIDE SEQUENCE [LARGE SCALE GENOMIC DNA]</scope>
    <source>
        <strain evidence="2">C18/9</strain>
    </source>
</reference>
<evidence type="ECO:0000313" key="2">
    <source>
        <dbReference type="Proteomes" id="UP000219338"/>
    </source>
</evidence>